<comment type="subcellular location">
    <subcellularLocation>
        <location evidence="7">Cell membrane</location>
        <topology evidence="7">Peripheral membrane protein</topology>
        <orientation evidence="7">Cytoplasmic side</orientation>
    </subcellularLocation>
    <subcellularLocation>
        <location evidence="7">Bacterial flagellum basal body</location>
    </subcellularLocation>
</comment>
<keyword evidence="9" id="KW-0969">Cilium</keyword>
<protein>
    <recommendedName>
        <fullName evidence="2 7">Flagellar motor switch protein FliN</fullName>
    </recommendedName>
</protein>
<keyword evidence="6 7" id="KW-0472">Membrane</keyword>
<dbReference type="NCBIfam" id="TIGR02480">
    <property type="entry name" value="fliN"/>
    <property type="match status" value="1"/>
</dbReference>
<evidence type="ECO:0000256" key="2">
    <source>
        <dbReference type="ARBA" id="ARBA00021897"/>
    </source>
</evidence>
<dbReference type="FunCoup" id="A0A1B1YQ94">
    <property type="interactions" value="41"/>
</dbReference>
<evidence type="ECO:0000256" key="4">
    <source>
        <dbReference type="ARBA" id="ARBA00022500"/>
    </source>
</evidence>
<dbReference type="EMBL" id="CP014671">
    <property type="protein sequence ID" value="ANX02936.1"/>
    <property type="molecule type" value="Genomic_DNA"/>
</dbReference>
<name>A0A1B1YQ94_9GAMM</name>
<evidence type="ECO:0000313" key="10">
    <source>
        <dbReference type="Proteomes" id="UP000092952"/>
    </source>
</evidence>
<dbReference type="Proteomes" id="UP000092952">
    <property type="component" value="Chromosome"/>
</dbReference>
<sequence length="115" mass="11885">MELELDQNVANDAPAPAAAAEAALPRSGADVGLGMIMDIPITLTVEVGQARMSIGRLLALGQGAVVELDRVAGEPLDVLANGTLVARGEVVVVEDKFGIRLTEVISPTDRAKGVR</sequence>
<dbReference type="GO" id="GO:0005886">
    <property type="term" value="C:plasma membrane"/>
    <property type="evidence" value="ECO:0007669"/>
    <property type="project" value="UniProtKB-SubCell"/>
</dbReference>
<keyword evidence="10" id="KW-1185">Reference proteome</keyword>
<dbReference type="GO" id="GO:0006935">
    <property type="term" value="P:chemotaxis"/>
    <property type="evidence" value="ECO:0007669"/>
    <property type="project" value="UniProtKB-KW"/>
</dbReference>
<evidence type="ECO:0000256" key="5">
    <source>
        <dbReference type="ARBA" id="ARBA00022779"/>
    </source>
</evidence>
<keyword evidence="7" id="KW-0975">Bacterial flagellum</keyword>
<comment type="function">
    <text evidence="7">FliN is one of three proteins (FliG, FliN, FliM) that form the rotor-mounted switch complex (C ring), located at the base of the basal body. This complex interacts with the CheY and CheZ chemotaxis proteins, in addition to contacting components of the motor that determine the direction of flagellar rotation.</text>
</comment>
<dbReference type="SUPFAM" id="SSF101801">
    <property type="entry name" value="Surface presentation of antigens (SPOA)"/>
    <property type="match status" value="1"/>
</dbReference>
<keyword evidence="9" id="KW-0282">Flagellum</keyword>
<dbReference type="GO" id="GO:0071973">
    <property type="term" value="P:bacterial-type flagellum-dependent cell motility"/>
    <property type="evidence" value="ECO:0007669"/>
    <property type="project" value="UniProtKB-UniRule"/>
</dbReference>
<dbReference type="Pfam" id="PF01052">
    <property type="entry name" value="FliMN_C"/>
    <property type="match status" value="1"/>
</dbReference>
<feature type="domain" description="Flagellar motor switch protein FliN-like C-terminal" evidence="8">
    <location>
        <begin position="36"/>
        <end position="105"/>
    </location>
</feature>
<keyword evidence="9" id="KW-0966">Cell projection</keyword>
<dbReference type="GO" id="GO:0003774">
    <property type="term" value="F:cytoskeletal motor activity"/>
    <property type="evidence" value="ECO:0007669"/>
    <property type="project" value="UniProtKB-UniRule"/>
</dbReference>
<dbReference type="GO" id="GO:0009425">
    <property type="term" value="C:bacterial-type flagellum basal body"/>
    <property type="evidence" value="ECO:0007669"/>
    <property type="project" value="UniProtKB-SubCell"/>
</dbReference>
<dbReference type="KEGG" id="gbi:PG2T_01165"/>
<evidence type="ECO:0000256" key="3">
    <source>
        <dbReference type="ARBA" id="ARBA00022475"/>
    </source>
</evidence>
<dbReference type="InterPro" id="IPR001543">
    <property type="entry name" value="FliN-like_C"/>
</dbReference>
<evidence type="ECO:0000256" key="1">
    <source>
        <dbReference type="ARBA" id="ARBA00009226"/>
    </source>
</evidence>
<dbReference type="InParanoid" id="A0A1B1YQ94"/>
<keyword evidence="4 7" id="KW-0145">Chemotaxis</keyword>
<dbReference type="InterPro" id="IPR036429">
    <property type="entry name" value="SpoA-like_sf"/>
</dbReference>
<comment type="similarity">
    <text evidence="1 7">Belongs to the FliN/MopA/SpaO family.</text>
</comment>
<dbReference type="AlphaFoldDB" id="A0A1B1YQ94"/>
<dbReference type="PRINTS" id="PR00956">
    <property type="entry name" value="FLGMOTORFLIN"/>
</dbReference>
<evidence type="ECO:0000259" key="8">
    <source>
        <dbReference type="Pfam" id="PF01052"/>
    </source>
</evidence>
<dbReference type="OrthoDB" id="9773459at2"/>
<dbReference type="Gene3D" id="2.30.330.10">
    <property type="entry name" value="SpoA-like"/>
    <property type="match status" value="1"/>
</dbReference>
<dbReference type="RefSeq" id="WP_068802449.1">
    <property type="nucleotide sequence ID" value="NZ_CP014671.1"/>
</dbReference>
<reference evidence="10" key="1">
    <citation type="submission" date="2016-03" db="EMBL/GenBank/DDBJ databases">
        <title>Complete genome sequence of Solimmundus cernigliae, representing a novel lineage of polycyclic aromatic hydrocarbon degraders within the Gammaproteobacteria.</title>
        <authorList>
            <person name="Singleton D.R."/>
            <person name="Dickey A.N."/>
            <person name="Scholl E.H."/>
            <person name="Wright F.A."/>
            <person name="Aitken M.D."/>
        </authorList>
    </citation>
    <scope>NUCLEOTIDE SEQUENCE [LARGE SCALE GENOMIC DNA]</scope>
    <source>
        <strain evidence="10">TR3.2</strain>
    </source>
</reference>
<proteinExistence type="inferred from homology"/>
<evidence type="ECO:0000256" key="7">
    <source>
        <dbReference type="RuleBase" id="RU362074"/>
    </source>
</evidence>
<evidence type="ECO:0000256" key="6">
    <source>
        <dbReference type="ARBA" id="ARBA00023136"/>
    </source>
</evidence>
<dbReference type="PANTHER" id="PTHR43484:SF1">
    <property type="entry name" value="FLAGELLAR MOTOR SWITCH PROTEIN FLIN"/>
    <property type="match status" value="1"/>
</dbReference>
<evidence type="ECO:0000313" key="9">
    <source>
        <dbReference type="EMBL" id="ANX02936.1"/>
    </source>
</evidence>
<accession>A0A1B1YQ94</accession>
<keyword evidence="5 7" id="KW-0283">Flagellar rotation</keyword>
<dbReference type="STRING" id="1810504.PG2T_01165"/>
<dbReference type="InterPro" id="IPR001172">
    <property type="entry name" value="FliN_T3SS_HrcQb"/>
</dbReference>
<dbReference type="InterPro" id="IPR051469">
    <property type="entry name" value="FliN/MopA/SpaO"/>
</dbReference>
<dbReference type="PANTHER" id="PTHR43484">
    <property type="match status" value="1"/>
</dbReference>
<keyword evidence="3 7" id="KW-1003">Cell membrane</keyword>
<organism evidence="9 10">
    <name type="scientific">Immundisolibacter cernigliae</name>
    <dbReference type="NCBI Taxonomy" id="1810504"/>
    <lineage>
        <taxon>Bacteria</taxon>
        <taxon>Pseudomonadati</taxon>
        <taxon>Pseudomonadota</taxon>
        <taxon>Gammaproteobacteria</taxon>
        <taxon>Immundisolibacterales</taxon>
        <taxon>Immundisolibacteraceae</taxon>
        <taxon>Immundisolibacter</taxon>
    </lineage>
</organism>
<gene>
    <name evidence="9" type="ORF">PG2T_01165</name>
</gene>
<dbReference type="InterPro" id="IPR012826">
    <property type="entry name" value="FliN"/>
</dbReference>